<feature type="compositionally biased region" description="Basic residues" evidence="7">
    <location>
        <begin position="271"/>
        <end position="282"/>
    </location>
</feature>
<evidence type="ECO:0000313" key="8">
    <source>
        <dbReference type="EMBL" id="CEH13741.1"/>
    </source>
</evidence>
<keyword evidence="2 6" id="KW-0805">Transcription regulation</keyword>
<comment type="subunit">
    <text evidence="6">Heterotrimer.</text>
</comment>
<dbReference type="OrthoDB" id="1097733at2759"/>
<dbReference type="STRING" id="401625.A0A0P1BCA2"/>
<dbReference type="GO" id="GO:0005634">
    <property type="term" value="C:nucleus"/>
    <property type="evidence" value="ECO:0007669"/>
    <property type="project" value="UniProtKB-SubCell"/>
</dbReference>
<feature type="region of interest" description="Disordered" evidence="7">
    <location>
        <begin position="367"/>
        <end position="393"/>
    </location>
</feature>
<dbReference type="GO" id="GO:0003700">
    <property type="term" value="F:DNA-binding transcription factor activity"/>
    <property type="evidence" value="ECO:0007669"/>
    <property type="project" value="UniProtKB-UniRule"/>
</dbReference>
<evidence type="ECO:0000313" key="9">
    <source>
        <dbReference type="Proteomes" id="UP000054845"/>
    </source>
</evidence>
<keyword evidence="4 6" id="KW-0804">Transcription</keyword>
<dbReference type="Pfam" id="PF02045">
    <property type="entry name" value="CBFB_NFYA"/>
    <property type="match status" value="1"/>
</dbReference>
<organism evidence="8 9">
    <name type="scientific">Ceraceosorus bombacis</name>
    <dbReference type="NCBI Taxonomy" id="401625"/>
    <lineage>
        <taxon>Eukaryota</taxon>
        <taxon>Fungi</taxon>
        <taxon>Dikarya</taxon>
        <taxon>Basidiomycota</taxon>
        <taxon>Ustilaginomycotina</taxon>
        <taxon>Exobasidiomycetes</taxon>
        <taxon>Ceraceosorales</taxon>
        <taxon>Ceraceosoraceae</taxon>
        <taxon>Ceraceosorus</taxon>
    </lineage>
</organism>
<accession>A0A0P1BCA2</accession>
<protein>
    <recommendedName>
        <fullName evidence="6">Transcriptional activator HAP2</fullName>
    </recommendedName>
</protein>
<sequence length="533" mass="56383">MLFGPTCFVSRHKHCNLKTAGFFLEEERHIRRPADSMAMQAHQSPFYPHSPVNTTHTQNGGGEGEHAIGQAGPGPGTRSLAMQMHHSGDRLGHTAGYDDHFHRGSSIANNGHFGTAFGAGAGGVTAASSPAFYISHSNSGGNFGPASTIAGPSASSYMPDYESHHSHHQAHTPGSSALWNSSGFDHDPHRPPESYVDYQHPAGSLQGTHPSGMSTYYSSPYGGPLGEGVSPYSHQQAASAPLYNGAADSAGTLPFMFDDQDDSAGGGTVRPKARRGPAKRRKLAESNERHVGGDPKSSKSLAVRAGVSSGDLARSLVHSWLEQGGGPGSPIGGANVQRSGARRADVGLGETLYTDDAAKTSTLLEGDELDQHVTSDPLSGFDMSASHLDGADDESLRVRDAAHRDVDTLYKGNLGDHSLDPAKGLVGEADGAHLDAKSTVPAGDGIADEEPLYVNAKQYQRILKRRAARQRIERKRRIDIARTTLKNAKDAGEMDLSSFDLTKVSFSTNQCSAAPSQTSSLRRPASLLTLCHV</sequence>
<comment type="similarity">
    <text evidence="6">Belongs to the NFYA/HAP2 subunit family.</text>
</comment>
<dbReference type="PROSITE" id="PS51152">
    <property type="entry name" value="NFYA_HAP2_2"/>
    <property type="match status" value="1"/>
</dbReference>
<evidence type="ECO:0000256" key="1">
    <source>
        <dbReference type="ARBA" id="ARBA00004123"/>
    </source>
</evidence>
<keyword evidence="5 6" id="KW-0539">Nucleus</keyword>
<dbReference type="AlphaFoldDB" id="A0A0P1BCA2"/>
<dbReference type="Gene3D" id="6.10.250.2430">
    <property type="match status" value="1"/>
</dbReference>
<feature type="compositionally biased region" description="Polar residues" evidence="7">
    <location>
        <begin position="172"/>
        <end position="183"/>
    </location>
</feature>
<feature type="compositionally biased region" description="Polar residues" evidence="7">
    <location>
        <begin position="205"/>
        <end position="216"/>
    </location>
</feature>
<feature type="region of interest" description="Disordered" evidence="7">
    <location>
        <begin position="254"/>
        <end position="303"/>
    </location>
</feature>
<dbReference type="Proteomes" id="UP000054845">
    <property type="component" value="Unassembled WGS sequence"/>
</dbReference>
<evidence type="ECO:0000256" key="3">
    <source>
        <dbReference type="ARBA" id="ARBA00023125"/>
    </source>
</evidence>
<keyword evidence="9" id="KW-1185">Reference proteome</keyword>
<comment type="subcellular location">
    <subcellularLocation>
        <location evidence="1 6">Nucleus</location>
    </subcellularLocation>
</comment>
<comment type="function">
    <text evidence="6">Component of the sequence-specific heterotrimeric transcription factor (NF-Y) which specifically recognizes a 5'-CCAAT-3' box motif found in the promoters of its target genes.</text>
</comment>
<keyword evidence="3 6" id="KW-0238">DNA-binding</keyword>
<dbReference type="GO" id="GO:0003677">
    <property type="term" value="F:DNA binding"/>
    <property type="evidence" value="ECO:0007669"/>
    <property type="project" value="UniProtKB-KW"/>
</dbReference>
<proteinExistence type="inferred from homology"/>
<feature type="region of interest" description="Disordered" evidence="7">
    <location>
        <begin position="158"/>
        <end position="216"/>
    </location>
</feature>
<dbReference type="SMART" id="SM00521">
    <property type="entry name" value="CBF"/>
    <property type="match status" value="1"/>
</dbReference>
<dbReference type="EMBL" id="CCYA01000230">
    <property type="protein sequence ID" value="CEH13741.1"/>
    <property type="molecule type" value="Genomic_DNA"/>
</dbReference>
<evidence type="ECO:0000256" key="2">
    <source>
        <dbReference type="ARBA" id="ARBA00023015"/>
    </source>
</evidence>
<feature type="region of interest" description="Disordered" evidence="7">
    <location>
        <begin position="45"/>
        <end position="66"/>
    </location>
</feature>
<dbReference type="InterPro" id="IPR001289">
    <property type="entry name" value="NFYA"/>
</dbReference>
<name>A0A0P1BCA2_9BASI</name>
<reference evidence="8 9" key="1">
    <citation type="submission" date="2014-09" db="EMBL/GenBank/DDBJ databases">
        <authorList>
            <person name="Magalhaes I.L.F."/>
            <person name="Oliveira U."/>
            <person name="Santos F.R."/>
            <person name="Vidigal T.H.D.A."/>
            <person name="Brescovit A.D."/>
            <person name="Santos A.J."/>
        </authorList>
    </citation>
    <scope>NUCLEOTIDE SEQUENCE [LARGE SCALE GENOMIC DNA]</scope>
</reference>
<evidence type="ECO:0000256" key="6">
    <source>
        <dbReference type="RuleBase" id="RU367155"/>
    </source>
</evidence>
<evidence type="ECO:0000256" key="4">
    <source>
        <dbReference type="ARBA" id="ARBA00023163"/>
    </source>
</evidence>
<dbReference type="PANTHER" id="PTHR12632">
    <property type="entry name" value="TRANSCRIPTION FACTOR NF-Y ALPHA-RELATED"/>
    <property type="match status" value="1"/>
</dbReference>
<evidence type="ECO:0000256" key="7">
    <source>
        <dbReference type="SAM" id="MobiDB-lite"/>
    </source>
</evidence>
<evidence type="ECO:0000256" key="5">
    <source>
        <dbReference type="ARBA" id="ARBA00023242"/>
    </source>
</evidence>
<feature type="compositionally biased region" description="Basic and acidic residues" evidence="7">
    <location>
        <begin position="283"/>
        <end position="297"/>
    </location>
</feature>